<accession>A0A0A9PRQ9</accession>
<dbReference type="AlphaFoldDB" id="A0A0A9PRQ9"/>
<dbReference type="EMBL" id="GBRH01191951">
    <property type="protein sequence ID" value="JAE05945.1"/>
    <property type="molecule type" value="Transcribed_RNA"/>
</dbReference>
<proteinExistence type="predicted"/>
<organism evidence="1">
    <name type="scientific">Arundo donax</name>
    <name type="common">Giant reed</name>
    <name type="synonym">Donax arundinaceus</name>
    <dbReference type="NCBI Taxonomy" id="35708"/>
    <lineage>
        <taxon>Eukaryota</taxon>
        <taxon>Viridiplantae</taxon>
        <taxon>Streptophyta</taxon>
        <taxon>Embryophyta</taxon>
        <taxon>Tracheophyta</taxon>
        <taxon>Spermatophyta</taxon>
        <taxon>Magnoliopsida</taxon>
        <taxon>Liliopsida</taxon>
        <taxon>Poales</taxon>
        <taxon>Poaceae</taxon>
        <taxon>PACMAD clade</taxon>
        <taxon>Arundinoideae</taxon>
        <taxon>Arundineae</taxon>
        <taxon>Arundo</taxon>
    </lineage>
</organism>
<reference evidence="1" key="2">
    <citation type="journal article" date="2015" name="Data Brief">
        <title>Shoot transcriptome of the giant reed, Arundo donax.</title>
        <authorList>
            <person name="Barrero R.A."/>
            <person name="Guerrero F.D."/>
            <person name="Moolhuijzen P."/>
            <person name="Goolsby J.A."/>
            <person name="Tidwell J."/>
            <person name="Bellgard S.E."/>
            <person name="Bellgard M.I."/>
        </authorList>
    </citation>
    <scope>NUCLEOTIDE SEQUENCE</scope>
    <source>
        <tissue evidence="1">Shoot tissue taken approximately 20 cm above the soil surface</tissue>
    </source>
</reference>
<protein>
    <submittedName>
        <fullName evidence="1">Uncharacterized protein</fullName>
    </submittedName>
</protein>
<reference evidence="1" key="1">
    <citation type="submission" date="2014-09" db="EMBL/GenBank/DDBJ databases">
        <authorList>
            <person name="Magalhaes I.L.F."/>
            <person name="Oliveira U."/>
            <person name="Santos F.R."/>
            <person name="Vidigal T.H.D.A."/>
            <person name="Brescovit A.D."/>
            <person name="Santos A.J."/>
        </authorList>
    </citation>
    <scope>NUCLEOTIDE SEQUENCE</scope>
    <source>
        <tissue evidence="1">Shoot tissue taken approximately 20 cm above the soil surface</tissue>
    </source>
</reference>
<sequence>MAAALAKVLRSGRSAASSHQLLPAILPRLGSSQASPAAGMGRAMHTGLFRTRGVRPQEQLMRMEQSSGKRFMSSGGPEVPPPPHSFVALGVASAVGIVMAAIYTVPGTARTISSLMK</sequence>
<name>A0A0A9PRQ9_ARUDO</name>
<evidence type="ECO:0000313" key="1">
    <source>
        <dbReference type="EMBL" id="JAE05945.1"/>
    </source>
</evidence>